<feature type="compositionally biased region" description="Polar residues" evidence="11">
    <location>
        <begin position="1"/>
        <end position="14"/>
    </location>
</feature>
<dbReference type="SFLD" id="SFLDF00027">
    <property type="entry name" value="p-type_atpase"/>
    <property type="match status" value="1"/>
</dbReference>
<dbReference type="Gene3D" id="3.40.50.1000">
    <property type="entry name" value="HAD superfamily/HAD-like"/>
    <property type="match status" value="1"/>
</dbReference>
<dbReference type="GO" id="GO:0016887">
    <property type="term" value="F:ATP hydrolysis activity"/>
    <property type="evidence" value="ECO:0007669"/>
    <property type="project" value="InterPro"/>
</dbReference>
<feature type="domain" description="Cation-transporting P-type ATPase N-terminal" evidence="13">
    <location>
        <begin position="7"/>
        <end position="81"/>
    </location>
</feature>
<keyword evidence="5" id="KW-0479">Metal-binding</keyword>
<protein>
    <submittedName>
        <fullName evidence="14">ATPase</fullName>
    </submittedName>
</protein>
<feature type="transmembrane region" description="Helical" evidence="12">
    <location>
        <begin position="250"/>
        <end position="268"/>
    </location>
</feature>
<evidence type="ECO:0000256" key="10">
    <source>
        <dbReference type="ARBA" id="ARBA00023136"/>
    </source>
</evidence>
<dbReference type="InterPro" id="IPR018303">
    <property type="entry name" value="ATPase_P-typ_P_site"/>
</dbReference>
<dbReference type="FunFam" id="2.70.150.10:FF:000016">
    <property type="entry name" value="Calcium-transporting P-type ATPase putative"/>
    <property type="match status" value="1"/>
</dbReference>
<dbReference type="Pfam" id="PF00690">
    <property type="entry name" value="Cation_ATPase_N"/>
    <property type="match status" value="1"/>
</dbReference>
<dbReference type="InterPro" id="IPR059000">
    <property type="entry name" value="ATPase_P-type_domA"/>
</dbReference>
<dbReference type="PANTHER" id="PTHR43294:SF21">
    <property type="entry name" value="CATION TRANSPORTING ATPASE"/>
    <property type="match status" value="1"/>
</dbReference>
<evidence type="ECO:0000256" key="11">
    <source>
        <dbReference type="SAM" id="MobiDB-lite"/>
    </source>
</evidence>
<evidence type="ECO:0000256" key="12">
    <source>
        <dbReference type="SAM" id="Phobius"/>
    </source>
</evidence>
<evidence type="ECO:0000313" key="14">
    <source>
        <dbReference type="EMBL" id="AOY87440.1"/>
    </source>
</evidence>
<evidence type="ECO:0000256" key="4">
    <source>
        <dbReference type="ARBA" id="ARBA00022692"/>
    </source>
</evidence>
<comment type="subcellular location">
    <subcellularLocation>
        <location evidence="1">Cell membrane</location>
        <topology evidence="1">Multi-pass membrane protein</topology>
    </subcellularLocation>
</comment>
<keyword evidence="15" id="KW-1185">Reference proteome</keyword>
<feature type="transmembrane region" description="Helical" evidence="12">
    <location>
        <begin position="685"/>
        <end position="710"/>
    </location>
</feature>
<proteinExistence type="inferred from homology"/>
<dbReference type="InterPro" id="IPR008250">
    <property type="entry name" value="ATPase_P-typ_transduc_dom_A_sf"/>
</dbReference>
<evidence type="ECO:0000256" key="6">
    <source>
        <dbReference type="ARBA" id="ARBA00022741"/>
    </source>
</evidence>
<dbReference type="SUPFAM" id="SSF81665">
    <property type="entry name" value="Calcium ATPase, transmembrane domain M"/>
    <property type="match status" value="1"/>
</dbReference>
<dbReference type="GO" id="GO:0046872">
    <property type="term" value="F:metal ion binding"/>
    <property type="evidence" value="ECO:0007669"/>
    <property type="project" value="UniProtKB-KW"/>
</dbReference>
<dbReference type="GO" id="GO:0005524">
    <property type="term" value="F:ATP binding"/>
    <property type="evidence" value="ECO:0007669"/>
    <property type="project" value="UniProtKB-KW"/>
</dbReference>
<evidence type="ECO:0000313" key="15">
    <source>
        <dbReference type="Proteomes" id="UP000177445"/>
    </source>
</evidence>
<feature type="transmembrane region" description="Helical" evidence="12">
    <location>
        <begin position="56"/>
        <end position="79"/>
    </location>
</feature>
<dbReference type="EMBL" id="CP017715">
    <property type="protein sequence ID" value="AOY87440.1"/>
    <property type="molecule type" value="Genomic_DNA"/>
</dbReference>
<keyword evidence="8" id="KW-1278">Translocase</keyword>
<dbReference type="InterPro" id="IPR004014">
    <property type="entry name" value="ATPase_P-typ_cation-transptr_N"/>
</dbReference>
<dbReference type="Pfam" id="PF00122">
    <property type="entry name" value="E1-E2_ATPase"/>
    <property type="match status" value="1"/>
</dbReference>
<dbReference type="PRINTS" id="PR00119">
    <property type="entry name" value="CATATPASE"/>
</dbReference>
<keyword evidence="7" id="KW-0067">ATP-binding</keyword>
<dbReference type="Pfam" id="PF00689">
    <property type="entry name" value="Cation_ATPase_C"/>
    <property type="match status" value="1"/>
</dbReference>
<dbReference type="Proteomes" id="UP000177445">
    <property type="component" value="Chromosome"/>
</dbReference>
<dbReference type="KEGG" id="msq:BKP64_04165"/>
<dbReference type="InterPro" id="IPR023299">
    <property type="entry name" value="ATPase_P-typ_cyto_dom_N"/>
</dbReference>
<dbReference type="OrthoDB" id="9814270at2"/>
<dbReference type="InterPro" id="IPR001757">
    <property type="entry name" value="P_typ_ATPase"/>
</dbReference>
<evidence type="ECO:0000256" key="8">
    <source>
        <dbReference type="ARBA" id="ARBA00022967"/>
    </source>
</evidence>
<feature type="transmembrane region" description="Helical" evidence="12">
    <location>
        <begin position="85"/>
        <end position="106"/>
    </location>
</feature>
<feature type="transmembrane region" description="Helical" evidence="12">
    <location>
        <begin position="280"/>
        <end position="300"/>
    </location>
</feature>
<dbReference type="PRINTS" id="PR00120">
    <property type="entry name" value="HATPASE"/>
</dbReference>
<dbReference type="STRING" id="1874317.BKP64_04165"/>
<sequence length="901" mass="96999">MSRTMAEPYQQSVEQVLEEQKSSKETGLSQAGVHHRRHHYGANRLRQAASLPTWRILINQLESVVVILLLSAAAAAALFGRTIEALAIGAALLVNTLIGFGMELRATRAMESLQRMGKTIVRVRRDGSVQQISADALVPGDIVLLEAGDMIAADLRLIESNRLQCDEAALTGESLAVDKTTDPLAEPAPPLAERKNMAFKGTAVTEGSGAGVVVSTGMDTELGHISDLVEQAEQSITPLEKRLDALGRRLIWFTLAIAVVVAGSGFLAGKDLILMVETTIAMTIAAVPEGLPVVATLALAQGMRRMARRNAVVKRLSAVEALGAANLIFTDKTGTLTENHMTVARLLLARGTLTIEQEGSNGFNIDHESITPAEAPELLAALEIGALCNNASLQKNAVGDPTEIAFLELAVRADIDRDVLLGKYPEVREVSFDPDVRMMATFHKHGCEYRVAVKGAPEAVLDACRYELTTEGKIPLDDEHRQYWSTRSEELAAEGLRMLMLAQKTVDDEQANPYENLTLVGLAGLRDPPRAGIRETIAICQAAGIRVVMGTGDHAATARAIATEIGLADHGRDPVGTDQLRALDKLNEDERNQLLDHSVFSRISPEQKLDLIRSYQEAGWVVGMTGDGVNDAPGLKKADIGIAMGQRGTAVAQEAADMVLKDDSFHTIVVAIEHGRTIFQNIRRFIVYLLSGNLGEIMAISAAALVAAPLPLLPLQILYINFVTDVMPALALGLSRSEAGVLRQPPRDPGEPILTRRHWVAIGGYGALIATSVLCAFSIALVWLQMEPASAVTVSFLTFGFARLWHVFNMRSANSPVIVNEITSNAFVWISIIIGTALLLAAAYLPVIAEVLSVHTPSSEGWLLSLSFSFVPLIIVQLMKIGASVRQEPPPPRQTAAPPSR</sequence>
<feature type="region of interest" description="Disordered" evidence="11">
    <location>
        <begin position="1"/>
        <end position="34"/>
    </location>
</feature>
<feature type="transmembrane region" description="Helical" evidence="12">
    <location>
        <begin position="826"/>
        <end position="849"/>
    </location>
</feature>
<keyword evidence="10 12" id="KW-0472">Membrane</keyword>
<dbReference type="InterPro" id="IPR050510">
    <property type="entry name" value="Cation_transp_ATPase_P-type"/>
</dbReference>
<evidence type="ECO:0000256" key="5">
    <source>
        <dbReference type="ARBA" id="ARBA00022723"/>
    </source>
</evidence>
<dbReference type="SUPFAM" id="SSF81660">
    <property type="entry name" value="Metal cation-transporting ATPase, ATP-binding domain N"/>
    <property type="match status" value="1"/>
</dbReference>
<dbReference type="SUPFAM" id="SSF56784">
    <property type="entry name" value="HAD-like"/>
    <property type="match status" value="1"/>
</dbReference>
<dbReference type="InterPro" id="IPR023298">
    <property type="entry name" value="ATPase_P-typ_TM_dom_sf"/>
</dbReference>
<evidence type="ECO:0000259" key="13">
    <source>
        <dbReference type="SMART" id="SM00831"/>
    </source>
</evidence>
<evidence type="ECO:0000256" key="1">
    <source>
        <dbReference type="ARBA" id="ARBA00004651"/>
    </source>
</evidence>
<dbReference type="InterPro" id="IPR044492">
    <property type="entry name" value="P_typ_ATPase_HD_dom"/>
</dbReference>
<dbReference type="InterPro" id="IPR036412">
    <property type="entry name" value="HAD-like_sf"/>
</dbReference>
<keyword evidence="3" id="KW-1003">Cell membrane</keyword>
<dbReference type="SMART" id="SM00831">
    <property type="entry name" value="Cation_ATPase_N"/>
    <property type="match status" value="1"/>
</dbReference>
<feature type="transmembrane region" description="Helical" evidence="12">
    <location>
        <begin position="759"/>
        <end position="783"/>
    </location>
</feature>
<dbReference type="PROSITE" id="PS00154">
    <property type="entry name" value="ATPASE_E1_E2"/>
    <property type="match status" value="1"/>
</dbReference>
<organism evidence="14 15">
    <name type="scientific">Marinobacter salinus</name>
    <dbReference type="NCBI Taxonomy" id="1874317"/>
    <lineage>
        <taxon>Bacteria</taxon>
        <taxon>Pseudomonadati</taxon>
        <taxon>Pseudomonadota</taxon>
        <taxon>Gammaproteobacteria</taxon>
        <taxon>Pseudomonadales</taxon>
        <taxon>Marinobacteraceae</taxon>
        <taxon>Marinobacter</taxon>
    </lineage>
</organism>
<reference evidence="14 15" key="1">
    <citation type="submission" date="2016-10" db="EMBL/GenBank/DDBJ databases">
        <title>Marinobacter salinus sp. nov., a moderately halophilic bacterium isolated from a tidal flat environment.</title>
        <authorList>
            <person name="Park S.-J."/>
        </authorList>
    </citation>
    <scope>NUCLEOTIDE SEQUENCE [LARGE SCALE GENOMIC DNA]</scope>
    <source>
        <strain evidence="14 15">Hb8</strain>
    </source>
</reference>
<dbReference type="Pfam" id="PF13246">
    <property type="entry name" value="Cation_ATPase"/>
    <property type="match status" value="1"/>
</dbReference>
<dbReference type="Gene3D" id="2.70.150.10">
    <property type="entry name" value="Calcium-transporting ATPase, cytoplasmic transduction domain A"/>
    <property type="match status" value="1"/>
</dbReference>
<dbReference type="SUPFAM" id="SSF81653">
    <property type="entry name" value="Calcium ATPase, transduction domain A"/>
    <property type="match status" value="1"/>
</dbReference>
<keyword evidence="9 12" id="KW-1133">Transmembrane helix</keyword>
<feature type="transmembrane region" description="Helical" evidence="12">
    <location>
        <begin position="716"/>
        <end position="734"/>
    </location>
</feature>
<dbReference type="NCBIfam" id="TIGR01494">
    <property type="entry name" value="ATPase_P-type"/>
    <property type="match status" value="2"/>
</dbReference>
<evidence type="ECO:0000256" key="7">
    <source>
        <dbReference type="ARBA" id="ARBA00022840"/>
    </source>
</evidence>
<keyword evidence="6" id="KW-0547">Nucleotide-binding</keyword>
<keyword evidence="4 12" id="KW-0812">Transmembrane</keyword>
<dbReference type="GO" id="GO:0005886">
    <property type="term" value="C:plasma membrane"/>
    <property type="evidence" value="ECO:0007669"/>
    <property type="project" value="UniProtKB-SubCell"/>
</dbReference>
<accession>A0A1D9GJ70</accession>
<gene>
    <name evidence="14" type="ORF">BKP64_04165</name>
</gene>
<dbReference type="GO" id="GO:0019829">
    <property type="term" value="F:ATPase-coupled monoatomic cation transmembrane transporter activity"/>
    <property type="evidence" value="ECO:0007669"/>
    <property type="project" value="UniProtKB-ARBA"/>
</dbReference>
<feature type="transmembrane region" description="Helical" evidence="12">
    <location>
        <begin position="861"/>
        <end position="879"/>
    </location>
</feature>
<dbReference type="Gene3D" id="1.20.1110.10">
    <property type="entry name" value="Calcium-transporting ATPase, transmembrane domain"/>
    <property type="match status" value="1"/>
</dbReference>
<dbReference type="GO" id="GO:0015662">
    <property type="term" value="F:P-type ion transporter activity"/>
    <property type="evidence" value="ECO:0007669"/>
    <property type="project" value="UniProtKB-ARBA"/>
</dbReference>
<comment type="similarity">
    <text evidence="2">Belongs to the cation transport ATPase (P-type) (TC 3.A.3) family. Type IIA subfamily.</text>
</comment>
<evidence type="ECO:0000256" key="3">
    <source>
        <dbReference type="ARBA" id="ARBA00022475"/>
    </source>
</evidence>
<dbReference type="GO" id="GO:0098662">
    <property type="term" value="P:inorganic cation transmembrane transport"/>
    <property type="evidence" value="ECO:0007669"/>
    <property type="project" value="UniProtKB-ARBA"/>
</dbReference>
<evidence type="ECO:0000256" key="9">
    <source>
        <dbReference type="ARBA" id="ARBA00022989"/>
    </source>
</evidence>
<dbReference type="GO" id="GO:0046873">
    <property type="term" value="F:metal ion transmembrane transporter activity"/>
    <property type="evidence" value="ECO:0007669"/>
    <property type="project" value="UniProtKB-ARBA"/>
</dbReference>
<dbReference type="AlphaFoldDB" id="A0A1D9GJ70"/>
<dbReference type="SFLD" id="SFLDS00003">
    <property type="entry name" value="Haloacid_Dehalogenase"/>
    <property type="match status" value="1"/>
</dbReference>
<evidence type="ECO:0000256" key="2">
    <source>
        <dbReference type="ARBA" id="ARBA00005675"/>
    </source>
</evidence>
<dbReference type="InterPro" id="IPR023214">
    <property type="entry name" value="HAD_sf"/>
</dbReference>
<dbReference type="PANTHER" id="PTHR43294">
    <property type="entry name" value="SODIUM/POTASSIUM-TRANSPORTING ATPASE SUBUNIT ALPHA"/>
    <property type="match status" value="1"/>
</dbReference>
<dbReference type="Gene3D" id="3.40.1110.10">
    <property type="entry name" value="Calcium-transporting ATPase, cytoplasmic domain N"/>
    <property type="match status" value="1"/>
</dbReference>
<dbReference type="SFLD" id="SFLDG00002">
    <property type="entry name" value="C1.7:_P-type_atpase_like"/>
    <property type="match status" value="1"/>
</dbReference>
<feature type="transmembrane region" description="Helical" evidence="12">
    <location>
        <begin position="789"/>
        <end position="805"/>
    </location>
</feature>
<dbReference type="InterPro" id="IPR006068">
    <property type="entry name" value="ATPase_P-typ_cation-transptr_C"/>
</dbReference>
<name>A0A1D9GJ70_9GAMM</name>